<sequence length="95" mass="10237">IVLFKLKPGTSPEKIEEMKATGSAMVGQVPGLIKFDCAPPLASTAHRAKGFDLGVVAVLEKASDVAVYADHPAHLKVHKMREAICDDTLAYDLEY</sequence>
<dbReference type="OrthoDB" id="42919at2759"/>
<dbReference type="PROSITE" id="PS51502">
    <property type="entry name" value="S_R_A_B_BARREL"/>
    <property type="match status" value="1"/>
</dbReference>
<dbReference type="InterPro" id="IPR011008">
    <property type="entry name" value="Dimeric_a/b-barrel"/>
</dbReference>
<evidence type="ECO:0000313" key="3">
    <source>
        <dbReference type="EMBL" id="KAF2101777.1"/>
    </source>
</evidence>
<evidence type="ECO:0000313" key="4">
    <source>
        <dbReference type="Proteomes" id="UP000799772"/>
    </source>
</evidence>
<evidence type="ECO:0000259" key="2">
    <source>
        <dbReference type="PROSITE" id="PS51502"/>
    </source>
</evidence>
<dbReference type="AlphaFoldDB" id="A0A9P4INR1"/>
<dbReference type="PANTHER" id="PTHR33178">
    <property type="match status" value="1"/>
</dbReference>
<dbReference type="Proteomes" id="UP000799772">
    <property type="component" value="Unassembled WGS sequence"/>
</dbReference>
<dbReference type="Gene3D" id="3.30.70.100">
    <property type="match status" value="1"/>
</dbReference>
<feature type="domain" description="Stress-response A/B barrel" evidence="2">
    <location>
        <begin position="1"/>
        <end position="93"/>
    </location>
</feature>
<feature type="non-terminal residue" evidence="3">
    <location>
        <position position="1"/>
    </location>
</feature>
<gene>
    <name evidence="3" type="ORF">NA57DRAFT_34413</name>
</gene>
<name>A0A9P4INR1_9PEZI</name>
<evidence type="ECO:0000256" key="1">
    <source>
        <dbReference type="ARBA" id="ARBA00011738"/>
    </source>
</evidence>
<comment type="caution">
    <text evidence="3">The sequence shown here is derived from an EMBL/GenBank/DDBJ whole genome shotgun (WGS) entry which is preliminary data.</text>
</comment>
<accession>A0A9P4INR1</accession>
<organism evidence="3 4">
    <name type="scientific">Rhizodiscina lignyota</name>
    <dbReference type="NCBI Taxonomy" id="1504668"/>
    <lineage>
        <taxon>Eukaryota</taxon>
        <taxon>Fungi</taxon>
        <taxon>Dikarya</taxon>
        <taxon>Ascomycota</taxon>
        <taxon>Pezizomycotina</taxon>
        <taxon>Dothideomycetes</taxon>
        <taxon>Pleosporomycetidae</taxon>
        <taxon>Aulographales</taxon>
        <taxon>Rhizodiscinaceae</taxon>
        <taxon>Rhizodiscina</taxon>
    </lineage>
</organism>
<dbReference type="Pfam" id="PF07876">
    <property type="entry name" value="Dabb"/>
    <property type="match status" value="1"/>
</dbReference>
<proteinExistence type="predicted"/>
<dbReference type="EMBL" id="ML978123">
    <property type="protein sequence ID" value="KAF2101777.1"/>
    <property type="molecule type" value="Genomic_DNA"/>
</dbReference>
<dbReference type="InterPro" id="IPR044662">
    <property type="entry name" value="HS1/DABB1-like"/>
</dbReference>
<comment type="subunit">
    <text evidence="1">Homodimer.</text>
</comment>
<protein>
    <recommendedName>
        <fullName evidence="2">Stress-response A/B barrel domain-containing protein</fullName>
    </recommendedName>
</protein>
<dbReference type="SMART" id="SM00886">
    <property type="entry name" value="Dabb"/>
    <property type="match status" value="1"/>
</dbReference>
<dbReference type="SUPFAM" id="SSF54909">
    <property type="entry name" value="Dimeric alpha+beta barrel"/>
    <property type="match status" value="1"/>
</dbReference>
<dbReference type="InterPro" id="IPR013097">
    <property type="entry name" value="Dabb"/>
</dbReference>
<dbReference type="PANTHER" id="PTHR33178:SF10">
    <property type="entry name" value="STRESS-RESPONSE A_B BARREL DOMAIN-CONTAINING PROTEIN"/>
    <property type="match status" value="1"/>
</dbReference>
<reference evidence="3" key="1">
    <citation type="journal article" date="2020" name="Stud. Mycol.">
        <title>101 Dothideomycetes genomes: a test case for predicting lifestyles and emergence of pathogens.</title>
        <authorList>
            <person name="Haridas S."/>
            <person name="Albert R."/>
            <person name="Binder M."/>
            <person name="Bloem J."/>
            <person name="Labutti K."/>
            <person name="Salamov A."/>
            <person name="Andreopoulos B."/>
            <person name="Baker S."/>
            <person name="Barry K."/>
            <person name="Bills G."/>
            <person name="Bluhm B."/>
            <person name="Cannon C."/>
            <person name="Castanera R."/>
            <person name="Culley D."/>
            <person name="Daum C."/>
            <person name="Ezra D."/>
            <person name="Gonzalez J."/>
            <person name="Henrissat B."/>
            <person name="Kuo A."/>
            <person name="Liang C."/>
            <person name="Lipzen A."/>
            <person name="Lutzoni F."/>
            <person name="Magnuson J."/>
            <person name="Mondo S."/>
            <person name="Nolan M."/>
            <person name="Ohm R."/>
            <person name="Pangilinan J."/>
            <person name="Park H.-J."/>
            <person name="Ramirez L."/>
            <person name="Alfaro M."/>
            <person name="Sun H."/>
            <person name="Tritt A."/>
            <person name="Yoshinaga Y."/>
            <person name="Zwiers L.-H."/>
            <person name="Turgeon B."/>
            <person name="Goodwin S."/>
            <person name="Spatafora J."/>
            <person name="Crous P."/>
            <person name="Grigoriev I."/>
        </authorList>
    </citation>
    <scope>NUCLEOTIDE SEQUENCE</scope>
    <source>
        <strain evidence="3">CBS 133067</strain>
    </source>
</reference>
<keyword evidence="4" id="KW-1185">Reference proteome</keyword>